<sequence>MECARVATTGPGCYDGYKAVSSPVAGPPGRKGTLQISFDAAGGPRRRAGICVRLAARCTKGEGMFEKTQLAPVVRPPTKEAILKQADEMRDLSRRARRLKGSVTDEGDRRRLSRYVEELEESAARLEKTAANAKTG</sequence>
<evidence type="ECO:0000313" key="2">
    <source>
        <dbReference type="EMBL" id="GEP55458.1"/>
    </source>
</evidence>
<organism evidence="2 3">
    <name type="scientific">Reyranella soli</name>
    <dbReference type="NCBI Taxonomy" id="1230389"/>
    <lineage>
        <taxon>Bacteria</taxon>
        <taxon>Pseudomonadati</taxon>
        <taxon>Pseudomonadota</taxon>
        <taxon>Alphaproteobacteria</taxon>
        <taxon>Hyphomicrobiales</taxon>
        <taxon>Reyranellaceae</taxon>
        <taxon>Reyranella</taxon>
    </lineage>
</organism>
<comment type="caution">
    <text evidence="2">The sequence shown here is derived from an EMBL/GenBank/DDBJ whole genome shotgun (WGS) entry which is preliminary data.</text>
</comment>
<dbReference type="AlphaFoldDB" id="A0A512N922"/>
<evidence type="ECO:0000313" key="3">
    <source>
        <dbReference type="Proteomes" id="UP000321058"/>
    </source>
</evidence>
<accession>A0A512N922</accession>
<feature type="coiled-coil region" evidence="1">
    <location>
        <begin position="109"/>
        <end position="136"/>
    </location>
</feature>
<reference evidence="2 3" key="1">
    <citation type="submission" date="2019-07" db="EMBL/GenBank/DDBJ databases">
        <title>Whole genome shotgun sequence of Reyranella soli NBRC 108950.</title>
        <authorList>
            <person name="Hosoyama A."/>
            <person name="Uohara A."/>
            <person name="Ohji S."/>
            <person name="Ichikawa N."/>
        </authorList>
    </citation>
    <scope>NUCLEOTIDE SEQUENCE [LARGE SCALE GENOMIC DNA]</scope>
    <source>
        <strain evidence="2 3">NBRC 108950</strain>
    </source>
</reference>
<keyword evidence="3" id="KW-1185">Reference proteome</keyword>
<keyword evidence="1" id="KW-0175">Coiled coil</keyword>
<dbReference type="Proteomes" id="UP000321058">
    <property type="component" value="Unassembled WGS sequence"/>
</dbReference>
<name>A0A512N922_9HYPH</name>
<evidence type="ECO:0000256" key="1">
    <source>
        <dbReference type="SAM" id="Coils"/>
    </source>
</evidence>
<gene>
    <name evidence="2" type="ORF">RSO01_26240</name>
</gene>
<proteinExistence type="predicted"/>
<dbReference type="EMBL" id="BKAJ01000038">
    <property type="protein sequence ID" value="GEP55458.1"/>
    <property type="molecule type" value="Genomic_DNA"/>
</dbReference>
<protein>
    <submittedName>
        <fullName evidence="2">Uncharacterized protein</fullName>
    </submittedName>
</protein>